<dbReference type="EMBL" id="UINC01079544">
    <property type="protein sequence ID" value="SVC21641.1"/>
    <property type="molecule type" value="Genomic_DNA"/>
</dbReference>
<gene>
    <name evidence="1" type="ORF">METZ01_LOCUS274495</name>
</gene>
<proteinExistence type="predicted"/>
<reference evidence="1" key="1">
    <citation type="submission" date="2018-05" db="EMBL/GenBank/DDBJ databases">
        <authorList>
            <person name="Lanie J.A."/>
            <person name="Ng W.-L."/>
            <person name="Kazmierczak K.M."/>
            <person name="Andrzejewski T.M."/>
            <person name="Davidsen T.M."/>
            <person name="Wayne K.J."/>
            <person name="Tettelin H."/>
            <person name="Glass J.I."/>
            <person name="Rusch D."/>
            <person name="Podicherti R."/>
            <person name="Tsui H.-C.T."/>
            <person name="Winkler M.E."/>
        </authorList>
    </citation>
    <scope>NUCLEOTIDE SEQUENCE</scope>
</reference>
<name>A0A382KFY4_9ZZZZ</name>
<protein>
    <submittedName>
        <fullName evidence="1">Uncharacterized protein</fullName>
    </submittedName>
</protein>
<organism evidence="1">
    <name type="scientific">marine metagenome</name>
    <dbReference type="NCBI Taxonomy" id="408172"/>
    <lineage>
        <taxon>unclassified sequences</taxon>
        <taxon>metagenomes</taxon>
        <taxon>ecological metagenomes</taxon>
    </lineage>
</organism>
<dbReference type="AlphaFoldDB" id="A0A382KFY4"/>
<sequence length="34" mass="3613">VVEGARLESVYAGDRIVGSNPTLSAMSYPLIHIP</sequence>
<accession>A0A382KFY4</accession>
<evidence type="ECO:0000313" key="1">
    <source>
        <dbReference type="EMBL" id="SVC21641.1"/>
    </source>
</evidence>
<feature type="non-terminal residue" evidence="1">
    <location>
        <position position="1"/>
    </location>
</feature>